<organism evidence="1 2">
    <name type="scientific">Leptospira inadai serovar Lyme str. 10</name>
    <dbReference type="NCBI Taxonomy" id="1049790"/>
    <lineage>
        <taxon>Bacteria</taxon>
        <taxon>Pseudomonadati</taxon>
        <taxon>Spirochaetota</taxon>
        <taxon>Spirochaetia</taxon>
        <taxon>Leptospirales</taxon>
        <taxon>Leptospiraceae</taxon>
        <taxon>Leptospira</taxon>
    </lineage>
</organism>
<dbReference type="AlphaFoldDB" id="V6HX28"/>
<reference evidence="1 2" key="1">
    <citation type="submission" date="2013-05" db="EMBL/GenBank/DDBJ databases">
        <authorList>
            <person name="Harkins D.M."/>
            <person name="Durkin A.S."/>
            <person name="Brinkac L.M."/>
            <person name="Haft D.H."/>
            <person name="Selengut J.D."/>
            <person name="Sanka R."/>
            <person name="DePew J."/>
            <person name="Purushe J."/>
            <person name="Hartskeerl R.A."/>
            <person name="Ahmed A."/>
            <person name="van der Linden H."/>
            <person name="Goris M.G.A."/>
            <person name="Vinetz J.M."/>
            <person name="Sutton G.G."/>
            <person name="Nierman W.C."/>
            <person name="Fouts D.E."/>
        </authorList>
    </citation>
    <scope>NUCLEOTIDE SEQUENCE [LARGE SCALE GENOMIC DNA]</scope>
    <source>
        <strain evidence="1 2">10</strain>
    </source>
</reference>
<dbReference type="Proteomes" id="UP000018719">
    <property type="component" value="Unassembled WGS sequence"/>
</dbReference>
<proteinExistence type="predicted"/>
<evidence type="ECO:0008006" key="3">
    <source>
        <dbReference type="Google" id="ProtNLM"/>
    </source>
</evidence>
<accession>V6HX28</accession>
<evidence type="ECO:0000313" key="1">
    <source>
        <dbReference type="EMBL" id="EQA37549.1"/>
    </source>
</evidence>
<name>V6HX28_9LEPT</name>
<dbReference type="EMBL" id="AHMM02000015">
    <property type="protein sequence ID" value="EQA37549.1"/>
    <property type="molecule type" value="Genomic_DNA"/>
</dbReference>
<protein>
    <recommendedName>
        <fullName evidence="3">Lipoprotein</fullName>
    </recommendedName>
</protein>
<sequence length="55" mass="6161">MQAFKKMGQESFNTREGKTVSEGILPAISACHVEKFLECSRRPESFPRSAISKSK</sequence>
<gene>
    <name evidence="1" type="ORF">LEP1GSC047_3585</name>
</gene>
<evidence type="ECO:0000313" key="2">
    <source>
        <dbReference type="Proteomes" id="UP000018719"/>
    </source>
</evidence>
<comment type="caution">
    <text evidence="1">The sequence shown here is derived from an EMBL/GenBank/DDBJ whole genome shotgun (WGS) entry which is preliminary data.</text>
</comment>
<dbReference type="STRING" id="1049790.LEP1GSC047_3585"/>